<feature type="chain" id="PRO_5003578539" description="VWFA domain-containing protein" evidence="4">
    <location>
        <begin position="19"/>
        <end position="393"/>
    </location>
</feature>
<dbReference type="PROSITE" id="PS50234">
    <property type="entry name" value="VWFA"/>
    <property type="match status" value="1"/>
</dbReference>
<dbReference type="Pfam" id="PF00092">
    <property type="entry name" value="VWA"/>
    <property type="match status" value="1"/>
</dbReference>
<keyword evidence="8" id="KW-1185">Reference proteome</keyword>
<dbReference type="PROSITE" id="PS50923">
    <property type="entry name" value="SUSHI"/>
    <property type="match status" value="1"/>
</dbReference>
<dbReference type="HOGENOM" id="CLU_008905_3_0_1"/>
<keyword evidence="3" id="KW-0768">Sushi</keyword>
<dbReference type="Proteomes" id="UP000007875">
    <property type="component" value="Unassembled WGS sequence"/>
</dbReference>
<dbReference type="InterPro" id="IPR045860">
    <property type="entry name" value="Snake_toxin-like_sf"/>
</dbReference>
<feature type="domain" description="Sushi" evidence="6">
    <location>
        <begin position="122"/>
        <end position="184"/>
    </location>
</feature>
<dbReference type="STRING" id="51511.ENSCSAVP00000008549"/>
<evidence type="ECO:0000256" key="3">
    <source>
        <dbReference type="PROSITE-ProRule" id="PRU00302"/>
    </source>
</evidence>
<evidence type="ECO:0000256" key="4">
    <source>
        <dbReference type="SAM" id="SignalP"/>
    </source>
</evidence>
<dbReference type="CDD" id="cd00033">
    <property type="entry name" value="CCP"/>
    <property type="match status" value="1"/>
</dbReference>
<dbReference type="InterPro" id="IPR036465">
    <property type="entry name" value="vWFA_dom_sf"/>
</dbReference>
<proteinExistence type="predicted"/>
<dbReference type="InterPro" id="IPR050525">
    <property type="entry name" value="ECM_Assembly_Org"/>
</dbReference>
<evidence type="ECO:0000256" key="2">
    <source>
        <dbReference type="ARBA" id="ARBA00023157"/>
    </source>
</evidence>
<dbReference type="InterPro" id="IPR018363">
    <property type="entry name" value="CD59_antigen_CS"/>
</dbReference>
<dbReference type="Ensembl" id="ENSCSAVT00000008659.1">
    <property type="protein sequence ID" value="ENSCSAVP00000008549.1"/>
    <property type="gene ID" value="ENSCSAVG00000005081.1"/>
</dbReference>
<dbReference type="SUPFAM" id="SSF57302">
    <property type="entry name" value="Snake toxin-like"/>
    <property type="match status" value="1"/>
</dbReference>
<dbReference type="SUPFAM" id="SSF53300">
    <property type="entry name" value="vWA-like"/>
    <property type="match status" value="1"/>
</dbReference>
<dbReference type="GeneTree" id="ENSGT00940000164806"/>
<dbReference type="InParanoid" id="H2YT89"/>
<keyword evidence="2" id="KW-1015">Disulfide bond</keyword>
<dbReference type="InterPro" id="IPR000436">
    <property type="entry name" value="Sushi_SCR_CCP_dom"/>
</dbReference>
<dbReference type="CDD" id="cd23539">
    <property type="entry name" value="TFP_LU_ECD_CinHb4_like"/>
    <property type="match status" value="1"/>
</dbReference>
<sequence length="393" mass="43157">MKFVVAAIVACLVGYASGLQCLTCEGNSIAECDKNAVMTTCFSNQDSCETIVRRYGLNNRAQHKVIKQCKQAQACMTNQNQNNYPSGPSVQCNSDQPNSVCSCCCSDDGCNRGDLDCVVAPGTCKRHRTVFPHGDYSCSNDNLKGSVCDFRCTSPTYAIFPVGNQTTTCLDDGKWSQPPPCCARPCPPYFLYDSVFLYHSTHVESMNMQIEYGFASAQNTVIGPEALQVSAMYFSGEPSAQSVVPFKEWTDDLDALRQLLEANFFPYTTNTADGKVNIGAALLFANNSVMTVENGVRDNRVPKTLVINTDANSDDNAIAIARQLRREGKLIYVNVVQPPTGALDMNQFYDIAGERDHVFEVQGGATEQINKYMGDIISHFCQNPCDHVLHDHV</sequence>
<reference evidence="7" key="2">
    <citation type="submission" date="2025-08" db="UniProtKB">
        <authorList>
            <consortium name="Ensembl"/>
        </authorList>
    </citation>
    <scope>IDENTIFICATION</scope>
</reference>
<evidence type="ECO:0000259" key="5">
    <source>
        <dbReference type="PROSITE" id="PS50234"/>
    </source>
</evidence>
<comment type="caution">
    <text evidence="3">Lacks conserved residue(s) required for the propagation of feature annotation.</text>
</comment>
<name>H2YT89_CIOSA</name>
<organism evidence="7 8">
    <name type="scientific">Ciona savignyi</name>
    <name type="common">Pacific transparent sea squirt</name>
    <dbReference type="NCBI Taxonomy" id="51511"/>
    <lineage>
        <taxon>Eukaryota</taxon>
        <taxon>Metazoa</taxon>
        <taxon>Chordata</taxon>
        <taxon>Tunicata</taxon>
        <taxon>Ascidiacea</taxon>
        <taxon>Phlebobranchia</taxon>
        <taxon>Cionidae</taxon>
        <taxon>Ciona</taxon>
    </lineage>
</organism>
<dbReference type="AlphaFoldDB" id="H2YT89"/>
<reference evidence="7" key="3">
    <citation type="submission" date="2025-09" db="UniProtKB">
        <authorList>
            <consortium name="Ensembl"/>
        </authorList>
    </citation>
    <scope>IDENTIFICATION</scope>
</reference>
<evidence type="ECO:0008006" key="9">
    <source>
        <dbReference type="Google" id="ProtNLM"/>
    </source>
</evidence>
<evidence type="ECO:0000313" key="7">
    <source>
        <dbReference type="Ensembl" id="ENSCSAVP00000008549.1"/>
    </source>
</evidence>
<dbReference type="Gene3D" id="2.10.70.10">
    <property type="entry name" value="Complement Module, domain 1"/>
    <property type="match status" value="1"/>
</dbReference>
<dbReference type="PROSITE" id="PS00983">
    <property type="entry name" value="LY6_UPAR"/>
    <property type="match status" value="1"/>
</dbReference>
<feature type="signal peptide" evidence="4">
    <location>
        <begin position="1"/>
        <end position="18"/>
    </location>
</feature>
<feature type="domain" description="VWFA" evidence="5">
    <location>
        <begin position="187"/>
        <end position="376"/>
    </location>
</feature>
<keyword evidence="1 4" id="KW-0732">Signal</keyword>
<evidence type="ECO:0000256" key="1">
    <source>
        <dbReference type="ARBA" id="ARBA00022729"/>
    </source>
</evidence>
<dbReference type="Pfam" id="PF00084">
    <property type="entry name" value="Sushi"/>
    <property type="match status" value="1"/>
</dbReference>
<dbReference type="FunCoup" id="H2YT89">
    <property type="interactions" value="1"/>
</dbReference>
<dbReference type="InterPro" id="IPR035976">
    <property type="entry name" value="Sushi/SCR/CCP_sf"/>
</dbReference>
<evidence type="ECO:0000313" key="8">
    <source>
        <dbReference type="Proteomes" id="UP000007875"/>
    </source>
</evidence>
<dbReference type="InterPro" id="IPR002035">
    <property type="entry name" value="VWF_A"/>
</dbReference>
<evidence type="ECO:0000259" key="6">
    <source>
        <dbReference type="PROSITE" id="PS50923"/>
    </source>
</evidence>
<dbReference type="PANTHER" id="PTHR24020">
    <property type="entry name" value="COLLAGEN ALPHA"/>
    <property type="match status" value="1"/>
</dbReference>
<accession>H2YT89</accession>
<protein>
    <recommendedName>
        <fullName evidence="9">VWFA domain-containing protein</fullName>
    </recommendedName>
</protein>
<dbReference type="PANTHER" id="PTHR24020:SF84">
    <property type="entry name" value="VWFA DOMAIN-CONTAINING PROTEIN"/>
    <property type="match status" value="1"/>
</dbReference>
<dbReference type="OMA" id="CNIGEPP"/>
<dbReference type="SUPFAM" id="SSF57535">
    <property type="entry name" value="Complement control module/SCR domain"/>
    <property type="match status" value="1"/>
</dbReference>
<reference evidence="8" key="1">
    <citation type="submission" date="2003-08" db="EMBL/GenBank/DDBJ databases">
        <authorList>
            <person name="Birren B."/>
            <person name="Nusbaum C."/>
            <person name="Abebe A."/>
            <person name="Abouelleil A."/>
            <person name="Adekoya E."/>
            <person name="Ait-zahra M."/>
            <person name="Allen N."/>
            <person name="Allen T."/>
            <person name="An P."/>
            <person name="Anderson M."/>
            <person name="Anderson S."/>
            <person name="Arachchi H."/>
            <person name="Armbruster J."/>
            <person name="Bachantsang P."/>
            <person name="Baldwin J."/>
            <person name="Barry A."/>
            <person name="Bayul T."/>
            <person name="Blitshsteyn B."/>
            <person name="Bloom T."/>
            <person name="Blye J."/>
            <person name="Boguslavskiy L."/>
            <person name="Borowsky M."/>
            <person name="Boukhgalter B."/>
            <person name="Brunache A."/>
            <person name="Butler J."/>
            <person name="Calixte N."/>
            <person name="Calvo S."/>
            <person name="Camarata J."/>
            <person name="Campo K."/>
            <person name="Chang J."/>
            <person name="Cheshatsang Y."/>
            <person name="Citroen M."/>
            <person name="Collymore A."/>
            <person name="Considine T."/>
            <person name="Cook A."/>
            <person name="Cooke P."/>
            <person name="Corum B."/>
            <person name="Cuomo C."/>
            <person name="David R."/>
            <person name="Dawoe T."/>
            <person name="Degray S."/>
            <person name="Dodge S."/>
            <person name="Dooley K."/>
            <person name="Dorje P."/>
            <person name="Dorjee K."/>
            <person name="Dorris L."/>
            <person name="Duffey N."/>
            <person name="Dupes A."/>
            <person name="Elkins T."/>
            <person name="Engels R."/>
            <person name="Erickson J."/>
            <person name="Farina A."/>
            <person name="Faro S."/>
            <person name="Ferreira P."/>
            <person name="Fischer H."/>
            <person name="Fitzgerald M."/>
            <person name="Foley K."/>
            <person name="Gage D."/>
            <person name="Galagan J."/>
            <person name="Gearin G."/>
            <person name="Gnerre S."/>
            <person name="Gnirke A."/>
            <person name="Goyette A."/>
            <person name="Graham J."/>
            <person name="Grandbois E."/>
            <person name="Gyaltsen K."/>
            <person name="Hafez N."/>
            <person name="Hagopian D."/>
            <person name="Hagos B."/>
            <person name="Hall J."/>
            <person name="Hatcher B."/>
            <person name="Heller A."/>
            <person name="Higgins H."/>
            <person name="Honan T."/>
            <person name="Horn A."/>
            <person name="Houde N."/>
            <person name="Hughes L."/>
            <person name="Hulme W."/>
            <person name="Husby E."/>
            <person name="Iliev I."/>
            <person name="Jaffe D."/>
            <person name="Jones C."/>
            <person name="Kamal M."/>
            <person name="Kamat A."/>
            <person name="Kamvysselis M."/>
            <person name="Karlsson E."/>
            <person name="Kells C."/>
            <person name="Kieu A."/>
            <person name="Kisner P."/>
            <person name="Kodira C."/>
            <person name="Kulbokas E."/>
            <person name="Labutti K."/>
            <person name="Lama D."/>
            <person name="Landers T."/>
            <person name="Leger J."/>
            <person name="Levine S."/>
            <person name="Lewis D."/>
            <person name="Lewis T."/>
            <person name="Lindblad-toh K."/>
            <person name="Liu X."/>
            <person name="Lokyitsang T."/>
            <person name="Lokyitsang Y."/>
            <person name="Lucien O."/>
            <person name="Lui A."/>
            <person name="Ma L.J."/>
            <person name="Mabbitt R."/>
            <person name="Macdonald J."/>
            <person name="Maclean C."/>
            <person name="Major J."/>
            <person name="Manning J."/>
            <person name="Marabella R."/>
            <person name="Maru K."/>
            <person name="Matthews C."/>
            <person name="Mauceli E."/>
            <person name="Mccarthy M."/>
            <person name="Mcdonough S."/>
            <person name="Mcghee T."/>
            <person name="Meldrim J."/>
            <person name="Meneus L."/>
            <person name="Mesirov J."/>
            <person name="Mihalev A."/>
            <person name="Mihova T."/>
            <person name="Mikkelsen T."/>
            <person name="Mlenga V."/>
            <person name="Moru K."/>
            <person name="Mozes J."/>
            <person name="Mulrain L."/>
            <person name="Munson G."/>
            <person name="Naylor J."/>
            <person name="Newes C."/>
            <person name="Nguyen C."/>
            <person name="Nguyen N."/>
            <person name="Nguyen T."/>
            <person name="Nicol R."/>
            <person name="Nielsen C."/>
            <person name="Nizzari M."/>
            <person name="Norbu C."/>
            <person name="Norbu N."/>
            <person name="O'donnell P."/>
            <person name="Okoawo O."/>
            <person name="O'leary S."/>
            <person name="Omotosho B."/>
            <person name="O'neill K."/>
            <person name="Osman S."/>
            <person name="Parker S."/>
            <person name="Perrin D."/>
            <person name="Phunkhang P."/>
            <person name="Piqani B."/>
            <person name="Purcell S."/>
            <person name="Rachupka T."/>
            <person name="Ramasamy U."/>
            <person name="Rameau R."/>
            <person name="Ray V."/>
            <person name="Raymond C."/>
            <person name="Retta R."/>
            <person name="Richardson S."/>
            <person name="Rise C."/>
            <person name="Rodriguez J."/>
            <person name="Rogers J."/>
            <person name="Rogov P."/>
            <person name="Rutman M."/>
            <person name="Schupbach R."/>
            <person name="Seaman C."/>
            <person name="Settipalli S."/>
            <person name="Sharpe T."/>
            <person name="Sheridan J."/>
            <person name="Sherpa N."/>
            <person name="Shi J."/>
            <person name="Smirnov S."/>
            <person name="Smith C."/>
            <person name="Sougnez C."/>
            <person name="Spencer B."/>
            <person name="Stalker J."/>
            <person name="Stange-thomann N."/>
            <person name="Stavropoulos S."/>
            <person name="Stetson K."/>
            <person name="Stone C."/>
            <person name="Stone S."/>
            <person name="Stubbs M."/>
            <person name="Talamas J."/>
            <person name="Tchuinga P."/>
            <person name="Tenzing P."/>
            <person name="Tesfaye S."/>
            <person name="Theodore J."/>
            <person name="Thoulutsang Y."/>
            <person name="Topham K."/>
            <person name="Towey S."/>
            <person name="Tsamla T."/>
            <person name="Tsomo N."/>
            <person name="Vallee D."/>
            <person name="Vassiliev H."/>
            <person name="Venkataraman V."/>
            <person name="Vinson J."/>
            <person name="Vo A."/>
            <person name="Wade C."/>
            <person name="Wang S."/>
            <person name="Wangchuk T."/>
            <person name="Wangdi T."/>
            <person name="Whittaker C."/>
            <person name="Wilkinson J."/>
            <person name="Wu Y."/>
            <person name="Wyman D."/>
            <person name="Yadav S."/>
            <person name="Yang S."/>
            <person name="Yang X."/>
            <person name="Yeager S."/>
            <person name="Yee E."/>
            <person name="Young G."/>
            <person name="Zainoun J."/>
            <person name="Zembeck L."/>
            <person name="Zimmer A."/>
            <person name="Zody M."/>
            <person name="Lander E."/>
        </authorList>
    </citation>
    <scope>NUCLEOTIDE SEQUENCE [LARGE SCALE GENOMIC DNA]</scope>
</reference>
<dbReference type="Gene3D" id="3.40.50.410">
    <property type="entry name" value="von Willebrand factor, type A domain"/>
    <property type="match status" value="1"/>
</dbReference>